<dbReference type="EMBL" id="QLLL01000009">
    <property type="protein sequence ID" value="RAI99866.1"/>
    <property type="molecule type" value="Genomic_DNA"/>
</dbReference>
<evidence type="ECO:0000313" key="1">
    <source>
        <dbReference type="EMBL" id="RAI99866.1"/>
    </source>
</evidence>
<protein>
    <submittedName>
        <fullName evidence="1">Uncharacterized protein</fullName>
    </submittedName>
</protein>
<evidence type="ECO:0000313" key="2">
    <source>
        <dbReference type="Proteomes" id="UP000249547"/>
    </source>
</evidence>
<accession>A0A327QDZ9</accession>
<comment type="caution">
    <text evidence="1">The sequence shown here is derived from an EMBL/GenBank/DDBJ whole genome shotgun (WGS) entry which is preliminary data.</text>
</comment>
<gene>
    <name evidence="1" type="ORF">LX64_04420</name>
</gene>
<sequence>MKNFTFYKEDSRWYIDLPEFIAQGGDKAELEMVLGADTLLELYAEGNTSVHIQMDIYPFDFAEVLILQSQKAYELGGGADYILPFFGGIAVDMPVWLCDVTLFVFDTFPAEIYLRKID</sequence>
<keyword evidence="2" id="KW-1185">Reference proteome</keyword>
<dbReference type="OrthoDB" id="1095162at2"/>
<proteinExistence type="predicted"/>
<dbReference type="Pfam" id="PF20475">
    <property type="entry name" value="DUF6717"/>
    <property type="match status" value="1"/>
</dbReference>
<dbReference type="Proteomes" id="UP000249547">
    <property type="component" value="Unassembled WGS sequence"/>
</dbReference>
<organism evidence="1 2">
    <name type="scientific">Chitinophaga skermanii</name>
    <dbReference type="NCBI Taxonomy" id="331697"/>
    <lineage>
        <taxon>Bacteria</taxon>
        <taxon>Pseudomonadati</taxon>
        <taxon>Bacteroidota</taxon>
        <taxon>Chitinophagia</taxon>
        <taxon>Chitinophagales</taxon>
        <taxon>Chitinophagaceae</taxon>
        <taxon>Chitinophaga</taxon>
    </lineage>
</organism>
<name>A0A327QDZ9_9BACT</name>
<dbReference type="AlphaFoldDB" id="A0A327QDZ9"/>
<reference evidence="1 2" key="1">
    <citation type="submission" date="2018-06" db="EMBL/GenBank/DDBJ databases">
        <title>Genomic Encyclopedia of Archaeal and Bacterial Type Strains, Phase II (KMG-II): from individual species to whole genera.</title>
        <authorList>
            <person name="Goeker M."/>
        </authorList>
    </citation>
    <scope>NUCLEOTIDE SEQUENCE [LARGE SCALE GENOMIC DNA]</scope>
    <source>
        <strain evidence="1 2">DSM 23857</strain>
    </source>
</reference>
<dbReference type="RefSeq" id="WP_111599815.1">
    <property type="nucleotide sequence ID" value="NZ_QLLL01000009.1"/>
</dbReference>
<dbReference type="InterPro" id="IPR046562">
    <property type="entry name" value="DUF6717"/>
</dbReference>